<dbReference type="AlphaFoldDB" id="A0A645JF06"/>
<sequence>MANLYQMEIDKVKEAISTSALQYDLVIRKAYDFIKKAIN</sequence>
<proteinExistence type="predicted"/>
<comment type="caution">
    <text evidence="1">The sequence shown here is derived from an EMBL/GenBank/DDBJ whole genome shotgun (WGS) entry which is preliminary data.</text>
</comment>
<protein>
    <submittedName>
        <fullName evidence="1">Uncharacterized protein</fullName>
    </submittedName>
</protein>
<name>A0A645JF06_9ZZZZ</name>
<dbReference type="EMBL" id="VSSQ01138592">
    <property type="protein sequence ID" value="MPN61670.1"/>
    <property type="molecule type" value="Genomic_DNA"/>
</dbReference>
<evidence type="ECO:0000313" key="1">
    <source>
        <dbReference type="EMBL" id="MPN61670.1"/>
    </source>
</evidence>
<organism evidence="1">
    <name type="scientific">bioreactor metagenome</name>
    <dbReference type="NCBI Taxonomy" id="1076179"/>
    <lineage>
        <taxon>unclassified sequences</taxon>
        <taxon>metagenomes</taxon>
        <taxon>ecological metagenomes</taxon>
    </lineage>
</organism>
<accession>A0A645JF06</accession>
<reference evidence="1" key="1">
    <citation type="submission" date="2019-08" db="EMBL/GenBank/DDBJ databases">
        <authorList>
            <person name="Kucharzyk K."/>
            <person name="Murdoch R.W."/>
            <person name="Higgins S."/>
            <person name="Loffler F."/>
        </authorList>
    </citation>
    <scope>NUCLEOTIDE SEQUENCE</scope>
</reference>
<gene>
    <name evidence="1" type="ORF">SDC9_209412</name>
</gene>